<evidence type="ECO:0000256" key="4">
    <source>
        <dbReference type="ARBA" id="ARBA00022989"/>
    </source>
</evidence>
<keyword evidence="5 6" id="KW-0472">Membrane</keyword>
<dbReference type="Proteomes" id="UP000287239">
    <property type="component" value="Unassembled WGS sequence"/>
</dbReference>
<protein>
    <recommendedName>
        <fullName evidence="7">ABC-2 type transporter transmembrane domain-containing protein</fullName>
    </recommendedName>
</protein>
<comment type="subcellular location">
    <subcellularLocation>
        <location evidence="1">Cell membrane</location>
        <topology evidence="1">Multi-pass membrane protein</topology>
    </subcellularLocation>
</comment>
<feature type="transmembrane region" description="Helical" evidence="6">
    <location>
        <begin position="276"/>
        <end position="303"/>
    </location>
</feature>
<dbReference type="PANTHER" id="PTHR30294">
    <property type="entry name" value="MEMBRANE COMPONENT OF ABC TRANSPORTER YHHJ-RELATED"/>
    <property type="match status" value="1"/>
</dbReference>
<accession>A0A429ZGG5</accession>
<feature type="transmembrane region" description="Helical" evidence="6">
    <location>
        <begin position="233"/>
        <end position="255"/>
    </location>
</feature>
<feature type="domain" description="ABC-2 type transporter transmembrane" evidence="7">
    <location>
        <begin position="20"/>
        <end position="386"/>
    </location>
</feature>
<gene>
    <name evidence="8" type="ORF">CBF35_12755</name>
</gene>
<name>A0A429ZGG5_9ENTE</name>
<evidence type="ECO:0000256" key="3">
    <source>
        <dbReference type="ARBA" id="ARBA00022692"/>
    </source>
</evidence>
<feature type="transmembrane region" description="Helical" evidence="6">
    <location>
        <begin position="20"/>
        <end position="42"/>
    </location>
</feature>
<evidence type="ECO:0000313" key="9">
    <source>
        <dbReference type="Proteomes" id="UP000287239"/>
    </source>
</evidence>
<dbReference type="RefSeq" id="WP_126781721.1">
    <property type="nucleotide sequence ID" value="NZ_CAUQJP010000044.1"/>
</dbReference>
<dbReference type="InterPro" id="IPR013525">
    <property type="entry name" value="ABC2_TM"/>
</dbReference>
<keyword evidence="4 6" id="KW-1133">Transmembrane helix</keyword>
<dbReference type="OrthoDB" id="9768837at2"/>
<feature type="transmembrane region" description="Helical" evidence="6">
    <location>
        <begin position="365"/>
        <end position="383"/>
    </location>
</feature>
<keyword evidence="9" id="KW-1185">Reference proteome</keyword>
<evidence type="ECO:0000313" key="8">
    <source>
        <dbReference type="EMBL" id="RST92786.1"/>
    </source>
</evidence>
<feature type="transmembrane region" description="Helical" evidence="6">
    <location>
        <begin position="176"/>
        <end position="199"/>
    </location>
</feature>
<dbReference type="PANTHER" id="PTHR30294:SF29">
    <property type="entry name" value="MULTIDRUG ABC TRANSPORTER PERMEASE YBHS-RELATED"/>
    <property type="match status" value="1"/>
</dbReference>
<evidence type="ECO:0000256" key="5">
    <source>
        <dbReference type="ARBA" id="ARBA00023136"/>
    </source>
</evidence>
<keyword evidence="2" id="KW-1003">Cell membrane</keyword>
<comment type="caution">
    <text evidence="8">The sequence shown here is derived from an EMBL/GenBank/DDBJ whole genome shotgun (WGS) entry which is preliminary data.</text>
</comment>
<reference evidence="8 9" key="1">
    <citation type="submission" date="2017-05" db="EMBL/GenBank/DDBJ databases">
        <title>Vagococcus spp. assemblies.</title>
        <authorList>
            <person name="Gulvik C.A."/>
        </authorList>
    </citation>
    <scope>NUCLEOTIDE SEQUENCE [LARGE SCALE GENOMIC DNA]</scope>
    <source>
        <strain evidence="8 9">NCFB 2777</strain>
    </source>
</reference>
<evidence type="ECO:0000256" key="2">
    <source>
        <dbReference type="ARBA" id="ARBA00022475"/>
    </source>
</evidence>
<dbReference type="AlphaFoldDB" id="A0A429ZGG5"/>
<dbReference type="InterPro" id="IPR051449">
    <property type="entry name" value="ABC-2_transporter_component"/>
</dbReference>
<keyword evidence="3 6" id="KW-0812">Transmembrane</keyword>
<dbReference type="GeneID" id="98569213"/>
<evidence type="ECO:0000256" key="1">
    <source>
        <dbReference type="ARBA" id="ARBA00004651"/>
    </source>
</evidence>
<evidence type="ECO:0000259" key="7">
    <source>
        <dbReference type="Pfam" id="PF12698"/>
    </source>
</evidence>
<sequence length="418" mass="45773">MNKFWVVALETYKRNVKSVTFIVMILAPFLMIGFSLLVGLMASKFEETSNIAVISTNQVVRESFVAQSPLDVDEKILTVEEAEKALEAEEIDGYLTITSDEKASTVAGEYTGTTSLGGTDLAEINQVLSSVQLALTTQEMSLSAEDMSRLMAPAAFTEKTVEFKDGEMKEKETNQFALTMGAYFIGFAMYMIILMYAQITSTEVASEKGTRIMEIILSSTTAAKHFYGKVMGIFLVIITQVLVYIATGAGAFMIAKDMPMVQDFLKVISVKELVTALFGYNMLYLLFGVLIYTILAALCGSLVSKSEDAGKAAVPVTYITIIGFMINVMFGMSNPQHVVMKVTSFVPFLSSFTMPSRIASGTVSTMSIMVSLAILVVTTLLLLKLSASMYRSTALVYSDQSMWKTLTSAFSFMKSEKK</sequence>
<feature type="transmembrane region" description="Helical" evidence="6">
    <location>
        <begin position="309"/>
        <end position="330"/>
    </location>
</feature>
<dbReference type="GO" id="GO:0005886">
    <property type="term" value="C:plasma membrane"/>
    <property type="evidence" value="ECO:0007669"/>
    <property type="project" value="UniProtKB-SubCell"/>
</dbReference>
<organism evidence="8 9">
    <name type="scientific">Vagococcus salmoninarum</name>
    <dbReference type="NCBI Taxonomy" id="2739"/>
    <lineage>
        <taxon>Bacteria</taxon>
        <taxon>Bacillati</taxon>
        <taxon>Bacillota</taxon>
        <taxon>Bacilli</taxon>
        <taxon>Lactobacillales</taxon>
        <taxon>Enterococcaceae</taxon>
        <taxon>Vagococcus</taxon>
    </lineage>
</organism>
<dbReference type="Pfam" id="PF12698">
    <property type="entry name" value="ABC2_membrane_3"/>
    <property type="match status" value="1"/>
</dbReference>
<evidence type="ECO:0000256" key="6">
    <source>
        <dbReference type="SAM" id="Phobius"/>
    </source>
</evidence>
<proteinExistence type="predicted"/>
<dbReference type="GO" id="GO:0140359">
    <property type="term" value="F:ABC-type transporter activity"/>
    <property type="evidence" value="ECO:0007669"/>
    <property type="project" value="InterPro"/>
</dbReference>
<dbReference type="EMBL" id="NGJU01000021">
    <property type="protein sequence ID" value="RST92786.1"/>
    <property type="molecule type" value="Genomic_DNA"/>
</dbReference>